<organism evidence="2 3">
    <name type="scientific">Araneus ventricosus</name>
    <name type="common">Orbweaver spider</name>
    <name type="synonym">Epeira ventricosa</name>
    <dbReference type="NCBI Taxonomy" id="182803"/>
    <lineage>
        <taxon>Eukaryota</taxon>
        <taxon>Metazoa</taxon>
        <taxon>Ecdysozoa</taxon>
        <taxon>Arthropoda</taxon>
        <taxon>Chelicerata</taxon>
        <taxon>Arachnida</taxon>
        <taxon>Araneae</taxon>
        <taxon>Araneomorphae</taxon>
        <taxon>Entelegynae</taxon>
        <taxon>Araneoidea</taxon>
        <taxon>Araneidae</taxon>
        <taxon>Araneus</taxon>
    </lineage>
</organism>
<gene>
    <name evidence="2" type="ORF">AVEN_69757_1</name>
</gene>
<comment type="caution">
    <text evidence="2">The sequence shown here is derived from an EMBL/GenBank/DDBJ whole genome shotgun (WGS) entry which is preliminary data.</text>
</comment>
<dbReference type="AlphaFoldDB" id="A0A4Y2CVY2"/>
<dbReference type="EMBL" id="BGPR01000258">
    <property type="protein sequence ID" value="GBM08533.1"/>
    <property type="molecule type" value="Genomic_DNA"/>
</dbReference>
<dbReference type="Proteomes" id="UP000499080">
    <property type="component" value="Unassembled WGS sequence"/>
</dbReference>
<name>A0A4Y2CVY2_ARAVE</name>
<evidence type="ECO:0000313" key="3">
    <source>
        <dbReference type="Proteomes" id="UP000499080"/>
    </source>
</evidence>
<proteinExistence type="predicted"/>
<evidence type="ECO:0000313" key="2">
    <source>
        <dbReference type="EMBL" id="GBM08533.1"/>
    </source>
</evidence>
<protein>
    <submittedName>
        <fullName evidence="2">Uncharacterized protein</fullName>
    </submittedName>
</protein>
<sequence>MFPSLHSSLAEAPIQSMTSAGEEGQEQGNKSFPLSTNYWFMTMGEMQLQFQSRYHMGRSLILPLCLLVLAGKNGVKWIVAIVKKLPRDFDESTLFRHP</sequence>
<accession>A0A4Y2CVY2</accession>
<keyword evidence="3" id="KW-1185">Reference proteome</keyword>
<evidence type="ECO:0000256" key="1">
    <source>
        <dbReference type="SAM" id="MobiDB-lite"/>
    </source>
</evidence>
<feature type="region of interest" description="Disordered" evidence="1">
    <location>
        <begin position="1"/>
        <end position="30"/>
    </location>
</feature>
<reference evidence="2 3" key="1">
    <citation type="journal article" date="2019" name="Sci. Rep.">
        <title>Orb-weaving spider Araneus ventricosus genome elucidates the spidroin gene catalogue.</title>
        <authorList>
            <person name="Kono N."/>
            <person name="Nakamura H."/>
            <person name="Ohtoshi R."/>
            <person name="Moran D.A.P."/>
            <person name="Shinohara A."/>
            <person name="Yoshida Y."/>
            <person name="Fujiwara M."/>
            <person name="Mori M."/>
            <person name="Tomita M."/>
            <person name="Arakawa K."/>
        </authorList>
    </citation>
    <scope>NUCLEOTIDE SEQUENCE [LARGE SCALE GENOMIC DNA]</scope>
</reference>